<dbReference type="InterPro" id="IPR036374">
    <property type="entry name" value="OxRdtase_Mopterin-bd_sf"/>
</dbReference>
<protein>
    <recommendedName>
        <fullName evidence="2">Oxidoreductase molybdopterin-binding domain-containing protein</fullName>
    </recommendedName>
</protein>
<dbReference type="PANTHER" id="PTHR19372:SF7">
    <property type="entry name" value="SULFITE OXIDASE, MITOCHONDRIAL"/>
    <property type="match status" value="1"/>
</dbReference>
<sequence>MVGKQLPCFYLWFAGKCQRIIYGGYQMGDVFLNFSHRKLPKYEVTATLQCAGNKRTPMSKTKTVKGVGWGVSAIGTGVYIYWIPTYFSNIMMK</sequence>
<feature type="transmembrane region" description="Helical" evidence="1">
    <location>
        <begin position="64"/>
        <end position="83"/>
    </location>
</feature>
<dbReference type="InterPro" id="IPR000572">
    <property type="entry name" value="OxRdtase_Mopterin-bd_dom"/>
</dbReference>
<accession>A0A835IHI1</accession>
<dbReference type="PANTHER" id="PTHR19372">
    <property type="entry name" value="SULFITE REDUCTASE"/>
    <property type="match status" value="1"/>
</dbReference>
<dbReference type="GO" id="GO:0008482">
    <property type="term" value="F:sulfite oxidase activity"/>
    <property type="evidence" value="ECO:0007669"/>
    <property type="project" value="TreeGrafter"/>
</dbReference>
<comment type="caution">
    <text evidence="3">The sequence shown here is derived from an EMBL/GenBank/DDBJ whole genome shotgun (WGS) entry which is preliminary data.</text>
</comment>
<dbReference type="Proteomes" id="UP000631114">
    <property type="component" value="Unassembled WGS sequence"/>
</dbReference>
<name>A0A835IHI1_9MAGN</name>
<dbReference type="AlphaFoldDB" id="A0A835IHI1"/>
<keyword evidence="1" id="KW-0812">Transmembrane</keyword>
<dbReference type="GO" id="GO:0005739">
    <property type="term" value="C:mitochondrion"/>
    <property type="evidence" value="ECO:0007669"/>
    <property type="project" value="TreeGrafter"/>
</dbReference>
<dbReference type="SUPFAM" id="SSF56524">
    <property type="entry name" value="Oxidoreductase molybdopterin-binding domain"/>
    <property type="match status" value="1"/>
</dbReference>
<organism evidence="3 4">
    <name type="scientific">Coptis chinensis</name>
    <dbReference type="NCBI Taxonomy" id="261450"/>
    <lineage>
        <taxon>Eukaryota</taxon>
        <taxon>Viridiplantae</taxon>
        <taxon>Streptophyta</taxon>
        <taxon>Embryophyta</taxon>
        <taxon>Tracheophyta</taxon>
        <taxon>Spermatophyta</taxon>
        <taxon>Magnoliopsida</taxon>
        <taxon>Ranunculales</taxon>
        <taxon>Ranunculaceae</taxon>
        <taxon>Coptidoideae</taxon>
        <taxon>Coptis</taxon>
    </lineage>
</organism>
<dbReference type="Gene3D" id="3.90.420.10">
    <property type="entry name" value="Oxidoreductase, molybdopterin-binding domain"/>
    <property type="match status" value="1"/>
</dbReference>
<evidence type="ECO:0000259" key="2">
    <source>
        <dbReference type="Pfam" id="PF00174"/>
    </source>
</evidence>
<dbReference type="GO" id="GO:0043546">
    <property type="term" value="F:molybdopterin cofactor binding"/>
    <property type="evidence" value="ECO:0007669"/>
    <property type="project" value="TreeGrafter"/>
</dbReference>
<dbReference type="OrthoDB" id="10051395at2759"/>
<reference evidence="3 4" key="1">
    <citation type="submission" date="2020-10" db="EMBL/GenBank/DDBJ databases">
        <title>The Coptis chinensis genome and diversification of protoberbering-type alkaloids.</title>
        <authorList>
            <person name="Wang B."/>
            <person name="Shu S."/>
            <person name="Song C."/>
            <person name="Liu Y."/>
        </authorList>
    </citation>
    <scope>NUCLEOTIDE SEQUENCE [LARGE SCALE GENOMIC DNA]</scope>
    <source>
        <strain evidence="3">HL-2020</strain>
        <tissue evidence="3">Leaf</tissue>
    </source>
</reference>
<dbReference type="GO" id="GO:0006790">
    <property type="term" value="P:sulfur compound metabolic process"/>
    <property type="evidence" value="ECO:0007669"/>
    <property type="project" value="TreeGrafter"/>
</dbReference>
<evidence type="ECO:0000313" key="3">
    <source>
        <dbReference type="EMBL" id="KAF9616577.1"/>
    </source>
</evidence>
<feature type="domain" description="Oxidoreductase molybdopterin-binding" evidence="2">
    <location>
        <begin position="37"/>
        <end position="78"/>
    </location>
</feature>
<dbReference type="Pfam" id="PF00174">
    <property type="entry name" value="Oxidored_molyb"/>
    <property type="match status" value="1"/>
</dbReference>
<keyword evidence="1" id="KW-1133">Transmembrane helix</keyword>
<keyword evidence="1" id="KW-0472">Membrane</keyword>
<evidence type="ECO:0000256" key="1">
    <source>
        <dbReference type="SAM" id="Phobius"/>
    </source>
</evidence>
<evidence type="ECO:0000313" key="4">
    <source>
        <dbReference type="Proteomes" id="UP000631114"/>
    </source>
</evidence>
<dbReference type="EMBL" id="JADFTS010000003">
    <property type="protein sequence ID" value="KAF9616577.1"/>
    <property type="molecule type" value="Genomic_DNA"/>
</dbReference>
<keyword evidence="4" id="KW-1185">Reference proteome</keyword>
<dbReference type="GO" id="GO:0020037">
    <property type="term" value="F:heme binding"/>
    <property type="evidence" value="ECO:0007669"/>
    <property type="project" value="TreeGrafter"/>
</dbReference>
<proteinExistence type="predicted"/>
<gene>
    <name evidence="3" type="ORF">IFM89_030344</name>
</gene>